<feature type="compositionally biased region" description="Low complexity" evidence="1">
    <location>
        <begin position="28"/>
        <end position="46"/>
    </location>
</feature>
<gene>
    <name evidence="2" type="ORF">LTR62_008596</name>
</gene>
<feature type="region of interest" description="Disordered" evidence="1">
    <location>
        <begin position="1"/>
        <end position="96"/>
    </location>
</feature>
<feature type="compositionally biased region" description="Low complexity" evidence="1">
    <location>
        <begin position="59"/>
        <end position="76"/>
    </location>
</feature>
<organism evidence="2 3">
    <name type="scientific">Meristemomyces frigidus</name>
    <dbReference type="NCBI Taxonomy" id="1508187"/>
    <lineage>
        <taxon>Eukaryota</taxon>
        <taxon>Fungi</taxon>
        <taxon>Dikarya</taxon>
        <taxon>Ascomycota</taxon>
        <taxon>Pezizomycotina</taxon>
        <taxon>Dothideomycetes</taxon>
        <taxon>Dothideomycetidae</taxon>
        <taxon>Mycosphaerellales</taxon>
        <taxon>Teratosphaeriaceae</taxon>
        <taxon>Meristemomyces</taxon>
    </lineage>
</organism>
<feature type="compositionally biased region" description="Polar residues" evidence="1">
    <location>
        <begin position="47"/>
        <end position="58"/>
    </location>
</feature>
<accession>A0AAN7TDD9</accession>
<comment type="caution">
    <text evidence="2">The sequence shown here is derived from an EMBL/GenBank/DDBJ whole genome shotgun (WGS) entry which is preliminary data.</text>
</comment>
<feature type="compositionally biased region" description="Polar residues" evidence="1">
    <location>
        <begin position="14"/>
        <end position="27"/>
    </location>
</feature>
<feature type="compositionally biased region" description="Basic and acidic residues" evidence="1">
    <location>
        <begin position="81"/>
        <end position="92"/>
    </location>
</feature>
<sequence length="118" mass="12344">MAYHAPNLKRLPLTQATVTPPSLNRQHSYNSRTSSASSNASAALSSIRTRSLSPQGTASSSSPLSRTTSSPVSLTSGSPGMERRTSWEDCTRQRGGYVSFPDLDEVCARVQGGGGAVG</sequence>
<name>A0AAN7TDD9_9PEZI</name>
<dbReference type="Proteomes" id="UP001310890">
    <property type="component" value="Unassembled WGS sequence"/>
</dbReference>
<proteinExistence type="predicted"/>
<evidence type="ECO:0000313" key="3">
    <source>
        <dbReference type="Proteomes" id="UP001310890"/>
    </source>
</evidence>
<evidence type="ECO:0000313" key="2">
    <source>
        <dbReference type="EMBL" id="KAK5108281.1"/>
    </source>
</evidence>
<dbReference type="EMBL" id="JAVRRL010000090">
    <property type="protein sequence ID" value="KAK5108281.1"/>
    <property type="molecule type" value="Genomic_DNA"/>
</dbReference>
<reference evidence="2" key="1">
    <citation type="submission" date="2023-08" db="EMBL/GenBank/DDBJ databases">
        <title>Black Yeasts Isolated from many extreme environments.</title>
        <authorList>
            <person name="Coleine C."/>
            <person name="Stajich J.E."/>
            <person name="Selbmann L."/>
        </authorList>
    </citation>
    <scope>NUCLEOTIDE SEQUENCE</scope>
    <source>
        <strain evidence="2">CCFEE 5401</strain>
    </source>
</reference>
<evidence type="ECO:0000256" key="1">
    <source>
        <dbReference type="SAM" id="MobiDB-lite"/>
    </source>
</evidence>
<protein>
    <submittedName>
        <fullName evidence="2">Uncharacterized protein</fullName>
    </submittedName>
</protein>
<dbReference type="AlphaFoldDB" id="A0AAN7TDD9"/>